<comment type="caution">
    <text evidence="1">The sequence shown here is derived from an EMBL/GenBank/DDBJ whole genome shotgun (WGS) entry which is preliminary data.</text>
</comment>
<keyword evidence="2" id="KW-1185">Reference proteome</keyword>
<evidence type="ECO:0000313" key="2">
    <source>
        <dbReference type="Proteomes" id="UP000015524"/>
    </source>
</evidence>
<reference evidence="1 2" key="1">
    <citation type="journal article" date="2013" name="Genome Announc.">
        <title>Draft Genome Sequence of a Hexachlorocyclohexane-Degrading Bacterium, Sphingobium baderi Strain LL03T.</title>
        <authorList>
            <person name="Kaur J."/>
            <person name="Verma H."/>
            <person name="Tripathi C."/>
            <person name="Khurana J.P."/>
            <person name="Lal R."/>
        </authorList>
    </citation>
    <scope>NUCLEOTIDE SEQUENCE [LARGE SCALE GENOMIC DNA]</scope>
    <source>
        <strain evidence="1 2">LL03</strain>
    </source>
</reference>
<dbReference type="PATRIC" id="fig|1114964.8.peg.4757"/>
<dbReference type="EMBL" id="ATIB01000021">
    <property type="protein sequence ID" value="EQB05815.1"/>
    <property type="molecule type" value="Genomic_DNA"/>
</dbReference>
<evidence type="ECO:0000313" key="1">
    <source>
        <dbReference type="EMBL" id="EQB05815.1"/>
    </source>
</evidence>
<dbReference type="AlphaFoldDB" id="T0I2F7"/>
<dbReference type="Proteomes" id="UP000015524">
    <property type="component" value="Unassembled WGS sequence"/>
</dbReference>
<protein>
    <submittedName>
        <fullName evidence="1">Uncharacterized protein</fullName>
    </submittedName>
</protein>
<organism evidence="1 2">
    <name type="scientific">Sphingobium baderi LL03</name>
    <dbReference type="NCBI Taxonomy" id="1114964"/>
    <lineage>
        <taxon>Bacteria</taxon>
        <taxon>Pseudomonadati</taxon>
        <taxon>Pseudomonadota</taxon>
        <taxon>Alphaproteobacteria</taxon>
        <taxon>Sphingomonadales</taxon>
        <taxon>Sphingomonadaceae</taxon>
        <taxon>Sphingobium</taxon>
    </lineage>
</organism>
<gene>
    <name evidence="1" type="ORF">L485_01845</name>
</gene>
<sequence length="64" mass="7396">MQSTRHIEPKLRRARLLAARKHPFWAIPRRAILAGYYDGGSKVRDHLNTDEARQWAASKGLIED</sequence>
<accession>T0I2F7</accession>
<proteinExistence type="predicted"/>
<name>T0I2F7_9SPHN</name>